<keyword evidence="7" id="KW-1185">Reference proteome</keyword>
<evidence type="ECO:0000256" key="3">
    <source>
        <dbReference type="ARBA" id="ARBA00022801"/>
    </source>
</evidence>
<dbReference type="SUPFAM" id="SSF50494">
    <property type="entry name" value="Trypsin-like serine proteases"/>
    <property type="match status" value="1"/>
</dbReference>
<gene>
    <name evidence="6" type="ORF">ASNO1_29560</name>
</gene>
<feature type="region of interest" description="Disordered" evidence="5">
    <location>
        <begin position="215"/>
        <end position="268"/>
    </location>
</feature>
<dbReference type="Proteomes" id="UP001342631">
    <property type="component" value="Unassembled WGS sequence"/>
</dbReference>
<protein>
    <recommendedName>
        <fullName evidence="8">Serine protease</fullName>
    </recommendedName>
</protein>
<dbReference type="InterPro" id="IPR009003">
    <property type="entry name" value="Peptidase_S1_PA"/>
</dbReference>
<dbReference type="InterPro" id="IPR043504">
    <property type="entry name" value="Peptidase_S1_PA_chymotrypsin"/>
</dbReference>
<keyword evidence="3" id="KW-0378">Hydrolase</keyword>
<dbReference type="Gene3D" id="2.40.10.10">
    <property type="entry name" value="Trypsin-like serine proteases"/>
    <property type="match status" value="1"/>
</dbReference>
<dbReference type="InterPro" id="IPR000126">
    <property type="entry name" value="V8_ser_AS"/>
</dbReference>
<organism evidence="6 7">
    <name type="scientific">Corallococcus caeni</name>
    <dbReference type="NCBI Taxonomy" id="3082388"/>
    <lineage>
        <taxon>Bacteria</taxon>
        <taxon>Pseudomonadati</taxon>
        <taxon>Myxococcota</taxon>
        <taxon>Myxococcia</taxon>
        <taxon>Myxococcales</taxon>
        <taxon>Cystobacterineae</taxon>
        <taxon>Myxococcaceae</taxon>
        <taxon>Corallococcus</taxon>
    </lineage>
</organism>
<evidence type="ECO:0008006" key="8">
    <source>
        <dbReference type="Google" id="ProtNLM"/>
    </source>
</evidence>
<evidence type="ECO:0000256" key="5">
    <source>
        <dbReference type="SAM" id="MobiDB-lite"/>
    </source>
</evidence>
<sequence length="295" mass="31049">MTCVLEPDDGGQPHPLIPAHRGQWLSLLTATPGGRPPLVAARRPREWGRSSLPQESCNRSPESRILFVHPYGTDNRTDVYAHADATLRARPPFARATPLAVGTNVTVIGSGSGIPFKIDSGGAVRDARSGTLDDFVATTDTFGGNSGSGVYENSGYTVAGILVRGETDYKASGSCNVVRAPGAPRTTGRRTQGAGGVGLLKVWRQAPGAGVRERCRRGASDSGAPGPAHGRCKAGPGARVPPSRRVLKLKPQGPRQPGTCRAPHGRAHRLRSWARGYASVIALDGRAQQRDPDHG</sequence>
<evidence type="ECO:0000256" key="1">
    <source>
        <dbReference type="ARBA" id="ARBA00022670"/>
    </source>
</evidence>
<proteinExistence type="predicted"/>
<evidence type="ECO:0000313" key="6">
    <source>
        <dbReference type="EMBL" id="GMU06703.1"/>
    </source>
</evidence>
<evidence type="ECO:0000313" key="7">
    <source>
        <dbReference type="Proteomes" id="UP001342631"/>
    </source>
</evidence>
<keyword evidence="2" id="KW-0732">Signal</keyword>
<evidence type="ECO:0000256" key="4">
    <source>
        <dbReference type="ARBA" id="ARBA00022825"/>
    </source>
</evidence>
<accession>A0ABQ6QTT3</accession>
<dbReference type="PROSITE" id="PS00673">
    <property type="entry name" value="V8_SER"/>
    <property type="match status" value="1"/>
</dbReference>
<keyword evidence="4" id="KW-0720">Serine protease</keyword>
<dbReference type="EMBL" id="BTTX01000003">
    <property type="protein sequence ID" value="GMU06703.1"/>
    <property type="molecule type" value="Genomic_DNA"/>
</dbReference>
<keyword evidence="1" id="KW-0645">Protease</keyword>
<evidence type="ECO:0000256" key="2">
    <source>
        <dbReference type="ARBA" id="ARBA00022729"/>
    </source>
</evidence>
<reference evidence="6 7" key="1">
    <citation type="journal article" date="2024" name="Arch. Microbiol.">
        <title>Corallococcus caeni sp. nov., a novel myxobacterium isolated from activated sludge.</title>
        <authorList>
            <person name="Tomita S."/>
            <person name="Nakai R."/>
            <person name="Kuroda K."/>
            <person name="Kurashita H."/>
            <person name="Hatamoto M."/>
            <person name="Yamaguchi T."/>
            <person name="Narihiro T."/>
        </authorList>
    </citation>
    <scope>NUCLEOTIDE SEQUENCE [LARGE SCALE GENOMIC DNA]</scope>
    <source>
        <strain evidence="6 7">NO1</strain>
    </source>
</reference>
<comment type="caution">
    <text evidence="6">The sequence shown here is derived from an EMBL/GenBank/DDBJ whole genome shotgun (WGS) entry which is preliminary data.</text>
</comment>
<name>A0ABQ6QTT3_9BACT</name>